<dbReference type="RefSeq" id="WP_126785186.1">
    <property type="nucleotide sequence ID" value="NZ_PIQF01000003.1"/>
</dbReference>
<dbReference type="InterPro" id="IPR036255">
    <property type="entry name" value="YgfB-like_sf"/>
</dbReference>
<accession>A0A432ZBH0</accession>
<dbReference type="Gene3D" id="1.20.120.740">
    <property type="entry name" value="YgfB uncharacterised protein family UPF0149, PF03695"/>
    <property type="match status" value="1"/>
</dbReference>
<dbReference type="Pfam" id="PF03695">
    <property type="entry name" value="UPF0149"/>
    <property type="match status" value="1"/>
</dbReference>
<name>A0A432ZBH0_9GAMM</name>
<dbReference type="AlphaFoldDB" id="A0A432ZBH0"/>
<sequence length="188" mass="20703">MPTRFNYDRLAEMLGQYDMTPSAAEVQGMLTGLIASGTAADSEELMTLMTDLAYDGNPLPAELKHLLQQQAEEVQASLSDRDMGYQLLLPEDNAPLADRVQALAGWVQAFLVGFGVNQANVGNTSGDLREALDDMVEISKLEFDVEEGDDAERAYFEVAEYLRISAMMCFTELGRHEASSSENNKTLH</sequence>
<reference evidence="2 3" key="1">
    <citation type="journal article" date="2011" name="Front. Microbiol.">
        <title>Genomic signatures of strain selection and enhancement in Bacillus atrophaeus var. globigii, a historical biowarfare simulant.</title>
        <authorList>
            <person name="Gibbons H.S."/>
            <person name="Broomall S.M."/>
            <person name="McNew L.A."/>
            <person name="Daligault H."/>
            <person name="Chapman C."/>
            <person name="Bruce D."/>
            <person name="Karavis M."/>
            <person name="Krepps M."/>
            <person name="McGregor P.A."/>
            <person name="Hong C."/>
            <person name="Park K.H."/>
            <person name="Akmal A."/>
            <person name="Feldman A."/>
            <person name="Lin J.S."/>
            <person name="Chang W.E."/>
            <person name="Higgs B.W."/>
            <person name="Demirev P."/>
            <person name="Lindquist J."/>
            <person name="Liem A."/>
            <person name="Fochler E."/>
            <person name="Read T.D."/>
            <person name="Tapia R."/>
            <person name="Johnson S."/>
            <person name="Bishop-Lilly K.A."/>
            <person name="Detter C."/>
            <person name="Han C."/>
            <person name="Sozhamannan S."/>
            <person name="Rosenzweig C.N."/>
            <person name="Skowronski E.W."/>
        </authorList>
    </citation>
    <scope>NUCLEOTIDE SEQUENCE [LARGE SCALE GENOMIC DNA]</scope>
    <source>
        <strain evidence="2 3">CL-SP19</strain>
    </source>
</reference>
<comment type="caution">
    <text evidence="2">The sequence shown here is derived from an EMBL/GenBank/DDBJ whole genome shotgun (WGS) entry which is preliminary data.</text>
</comment>
<dbReference type="InterPro" id="IPR011978">
    <property type="entry name" value="YgfB-like"/>
</dbReference>
<gene>
    <name evidence="2" type="ORF">CWI81_10090</name>
</gene>
<protein>
    <submittedName>
        <fullName evidence="2">YecA family protein</fullName>
    </submittedName>
</protein>
<organism evidence="2 3">
    <name type="scientific">Idiomarina seosinensis</name>
    <dbReference type="NCBI Taxonomy" id="281739"/>
    <lineage>
        <taxon>Bacteria</taxon>
        <taxon>Pseudomonadati</taxon>
        <taxon>Pseudomonadota</taxon>
        <taxon>Gammaproteobacteria</taxon>
        <taxon>Alteromonadales</taxon>
        <taxon>Idiomarinaceae</taxon>
        <taxon>Idiomarina</taxon>
    </lineage>
</organism>
<keyword evidence="3" id="KW-1185">Reference proteome</keyword>
<dbReference type="GO" id="GO:0005829">
    <property type="term" value="C:cytosol"/>
    <property type="evidence" value="ECO:0007669"/>
    <property type="project" value="TreeGrafter"/>
</dbReference>
<comment type="similarity">
    <text evidence="1">Belongs to the UPF0149 family.</text>
</comment>
<proteinExistence type="inferred from homology"/>
<dbReference type="SUPFAM" id="SSF101327">
    <property type="entry name" value="YgfB-like"/>
    <property type="match status" value="1"/>
</dbReference>
<evidence type="ECO:0000256" key="1">
    <source>
        <dbReference type="ARBA" id="ARBA00038308"/>
    </source>
</evidence>
<dbReference type="PANTHER" id="PTHR37528:SF1">
    <property type="entry name" value="UPF0149 PROTEIN YGFB"/>
    <property type="match status" value="1"/>
</dbReference>
<dbReference type="Proteomes" id="UP000287908">
    <property type="component" value="Unassembled WGS sequence"/>
</dbReference>
<evidence type="ECO:0000313" key="3">
    <source>
        <dbReference type="Proteomes" id="UP000287908"/>
    </source>
</evidence>
<dbReference type="OrthoDB" id="9783391at2"/>
<evidence type="ECO:0000313" key="2">
    <source>
        <dbReference type="EMBL" id="RUO75313.1"/>
    </source>
</evidence>
<dbReference type="PANTHER" id="PTHR37528">
    <property type="entry name" value="UPF0149 PROTEIN YGFB"/>
    <property type="match status" value="1"/>
</dbReference>
<dbReference type="EMBL" id="PIQF01000003">
    <property type="protein sequence ID" value="RUO75313.1"/>
    <property type="molecule type" value="Genomic_DNA"/>
</dbReference>